<accession>A0ABD1ZCT3</accession>
<evidence type="ECO:0000313" key="1">
    <source>
        <dbReference type="EMBL" id="KAL2645198.1"/>
    </source>
</evidence>
<dbReference type="EMBL" id="JBHFFA010000002">
    <property type="protein sequence ID" value="KAL2645198.1"/>
    <property type="molecule type" value="Genomic_DNA"/>
</dbReference>
<dbReference type="Proteomes" id="UP001605036">
    <property type="component" value="Unassembled WGS sequence"/>
</dbReference>
<keyword evidence="2" id="KW-1185">Reference proteome</keyword>
<evidence type="ECO:0000313" key="2">
    <source>
        <dbReference type="Proteomes" id="UP001605036"/>
    </source>
</evidence>
<protein>
    <submittedName>
        <fullName evidence="1">Uncharacterized protein</fullName>
    </submittedName>
</protein>
<reference evidence="1 2" key="1">
    <citation type="submission" date="2024-09" db="EMBL/GenBank/DDBJ databases">
        <title>Chromosome-scale assembly of Riccia fluitans.</title>
        <authorList>
            <person name="Paukszto L."/>
            <person name="Sawicki J."/>
            <person name="Karawczyk K."/>
            <person name="Piernik-Szablinska J."/>
            <person name="Szczecinska M."/>
            <person name="Mazdziarz M."/>
        </authorList>
    </citation>
    <scope>NUCLEOTIDE SEQUENCE [LARGE SCALE GENOMIC DNA]</scope>
    <source>
        <strain evidence="1">Rf_01</strain>
        <tissue evidence="1">Aerial parts of the thallus</tissue>
    </source>
</reference>
<dbReference type="AlphaFoldDB" id="A0ABD1ZCT3"/>
<proteinExistence type="predicted"/>
<organism evidence="1 2">
    <name type="scientific">Riccia fluitans</name>
    <dbReference type="NCBI Taxonomy" id="41844"/>
    <lineage>
        <taxon>Eukaryota</taxon>
        <taxon>Viridiplantae</taxon>
        <taxon>Streptophyta</taxon>
        <taxon>Embryophyta</taxon>
        <taxon>Marchantiophyta</taxon>
        <taxon>Marchantiopsida</taxon>
        <taxon>Marchantiidae</taxon>
        <taxon>Marchantiales</taxon>
        <taxon>Ricciaceae</taxon>
        <taxon>Riccia</taxon>
    </lineage>
</organism>
<comment type="caution">
    <text evidence="1">The sequence shown here is derived from an EMBL/GenBank/DDBJ whole genome shotgun (WGS) entry which is preliminary data.</text>
</comment>
<name>A0ABD1ZCT3_9MARC</name>
<gene>
    <name evidence="1" type="ORF">R1flu_012785</name>
</gene>
<sequence>MILNWIKATANTDPQSILTALISPDLHSNEMLRQEITQSAATTRESREVEVFAVQLPNHPDSTDPPPTTLVASLMAVFERVCLNREISDFIDRSPASCVASRASVSDRVNFDRENSVSLSRQNRGLDVRDCSRDSWKEWWGSHRPP</sequence>